<organism evidence="2 3">
    <name type="scientific">Streptomyces subrutilus</name>
    <dbReference type="NCBI Taxonomy" id="36818"/>
    <lineage>
        <taxon>Bacteria</taxon>
        <taxon>Bacillati</taxon>
        <taxon>Actinomycetota</taxon>
        <taxon>Actinomycetes</taxon>
        <taxon>Kitasatosporales</taxon>
        <taxon>Streptomycetaceae</taxon>
        <taxon>Streptomyces</taxon>
    </lineage>
</organism>
<evidence type="ECO:0000313" key="2">
    <source>
        <dbReference type="EMBL" id="QEU81937.1"/>
    </source>
</evidence>
<evidence type="ECO:0000313" key="1">
    <source>
        <dbReference type="EMBL" id="GGZ71997.1"/>
    </source>
</evidence>
<evidence type="ECO:0000313" key="3">
    <source>
        <dbReference type="Proteomes" id="UP000326831"/>
    </source>
</evidence>
<dbReference type="OrthoDB" id="4318892at2"/>
<dbReference type="EMBL" id="CP023701">
    <property type="protein sequence ID" value="QEU81937.1"/>
    <property type="molecule type" value="Genomic_DNA"/>
</dbReference>
<gene>
    <name evidence="2" type="ORF">CP968_29925</name>
    <name evidence="1" type="ORF">GCM10010371_34620</name>
</gene>
<accession>A0A5P2UYV7</accession>
<dbReference type="EMBL" id="BMVX01000012">
    <property type="protein sequence ID" value="GGZ71997.1"/>
    <property type="molecule type" value="Genomic_DNA"/>
</dbReference>
<reference evidence="2 3" key="2">
    <citation type="submission" date="2017-09" db="EMBL/GenBank/DDBJ databases">
        <authorList>
            <person name="Lee N."/>
            <person name="Cho B.-K."/>
        </authorList>
    </citation>
    <scope>NUCLEOTIDE SEQUENCE [LARGE SCALE GENOMIC DNA]</scope>
    <source>
        <strain evidence="2 3">ATCC 27467</strain>
    </source>
</reference>
<proteinExistence type="predicted"/>
<protein>
    <submittedName>
        <fullName evidence="2">Uncharacterized protein</fullName>
    </submittedName>
</protein>
<dbReference type="Proteomes" id="UP000326831">
    <property type="component" value="Chromosome"/>
</dbReference>
<sequence length="71" mass="7425">MSVIDPAVSVRLGASSARRLVGLLAEVAQLLEDPGPLRLTTAQADALGQGTDRGELVEWTRTLAAELRAGL</sequence>
<dbReference type="Proteomes" id="UP000634660">
    <property type="component" value="Unassembled WGS sequence"/>
</dbReference>
<reference evidence="1" key="3">
    <citation type="submission" date="2020-09" db="EMBL/GenBank/DDBJ databases">
        <authorList>
            <person name="Sun Q."/>
            <person name="Ohkuma M."/>
        </authorList>
    </citation>
    <scope>NUCLEOTIDE SEQUENCE</scope>
    <source>
        <strain evidence="1">JCM 4834</strain>
    </source>
</reference>
<dbReference type="RefSeq" id="WP_150520942.1">
    <property type="nucleotide sequence ID" value="NZ_BMVX01000012.1"/>
</dbReference>
<dbReference type="KEGG" id="ssub:CP968_29925"/>
<name>A0A5P2UYV7_9ACTN</name>
<reference evidence="1" key="1">
    <citation type="journal article" date="2014" name="Int. J. Syst. Evol. Microbiol.">
        <title>Complete genome sequence of Corynebacterium casei LMG S-19264T (=DSM 44701T), isolated from a smear-ripened cheese.</title>
        <authorList>
            <consortium name="US DOE Joint Genome Institute (JGI-PGF)"/>
            <person name="Walter F."/>
            <person name="Albersmeier A."/>
            <person name="Kalinowski J."/>
            <person name="Ruckert C."/>
        </authorList>
    </citation>
    <scope>NUCLEOTIDE SEQUENCE</scope>
    <source>
        <strain evidence="1">JCM 4834</strain>
    </source>
</reference>
<dbReference type="AlphaFoldDB" id="A0A5P2UYV7"/>
<keyword evidence="3" id="KW-1185">Reference proteome</keyword>